<feature type="non-terminal residue" evidence="2">
    <location>
        <position position="1"/>
    </location>
</feature>
<gene>
    <name evidence="2" type="ORF">M9458_031519</name>
</gene>
<organism evidence="2 3">
    <name type="scientific">Cirrhinus mrigala</name>
    <name type="common">Mrigala</name>
    <dbReference type="NCBI Taxonomy" id="683832"/>
    <lineage>
        <taxon>Eukaryota</taxon>
        <taxon>Metazoa</taxon>
        <taxon>Chordata</taxon>
        <taxon>Craniata</taxon>
        <taxon>Vertebrata</taxon>
        <taxon>Euteleostomi</taxon>
        <taxon>Actinopterygii</taxon>
        <taxon>Neopterygii</taxon>
        <taxon>Teleostei</taxon>
        <taxon>Ostariophysi</taxon>
        <taxon>Cypriniformes</taxon>
        <taxon>Cyprinidae</taxon>
        <taxon>Labeoninae</taxon>
        <taxon>Labeonini</taxon>
        <taxon>Cirrhinus</taxon>
    </lineage>
</organism>
<dbReference type="InterPro" id="IPR013783">
    <property type="entry name" value="Ig-like_fold"/>
</dbReference>
<accession>A0ABD0PAU6</accession>
<keyword evidence="3" id="KW-1185">Reference proteome</keyword>
<dbReference type="Proteomes" id="UP001529510">
    <property type="component" value="Unassembled WGS sequence"/>
</dbReference>
<dbReference type="InterPro" id="IPR003961">
    <property type="entry name" value="FN3_dom"/>
</dbReference>
<dbReference type="SUPFAM" id="SSF49265">
    <property type="entry name" value="Fibronectin type III"/>
    <property type="match status" value="1"/>
</dbReference>
<dbReference type="InterPro" id="IPR036116">
    <property type="entry name" value="FN3_sf"/>
</dbReference>
<protein>
    <recommendedName>
        <fullName evidence="1">Fibronectin type-III domain-containing protein</fullName>
    </recommendedName>
</protein>
<dbReference type="Gene3D" id="2.60.40.10">
    <property type="entry name" value="Immunoglobulins"/>
    <property type="match status" value="1"/>
</dbReference>
<dbReference type="AlphaFoldDB" id="A0ABD0PAU6"/>
<evidence type="ECO:0000313" key="2">
    <source>
        <dbReference type="EMBL" id="KAL0171208.1"/>
    </source>
</evidence>
<evidence type="ECO:0000313" key="3">
    <source>
        <dbReference type="Proteomes" id="UP001529510"/>
    </source>
</evidence>
<reference evidence="2 3" key="1">
    <citation type="submission" date="2024-05" db="EMBL/GenBank/DDBJ databases">
        <title>Genome sequencing and assembly of Indian major carp, Cirrhinus mrigala (Hamilton, 1822).</title>
        <authorList>
            <person name="Mohindra V."/>
            <person name="Chowdhury L.M."/>
            <person name="Lal K."/>
            <person name="Jena J.K."/>
        </authorList>
    </citation>
    <scope>NUCLEOTIDE SEQUENCE [LARGE SCALE GENOMIC DNA]</scope>
    <source>
        <strain evidence="2">CM1030</strain>
        <tissue evidence="2">Blood</tissue>
    </source>
</reference>
<feature type="non-terminal residue" evidence="2">
    <location>
        <position position="118"/>
    </location>
</feature>
<sequence>VSGLQAGQTYRLRVSAINAAGVGMSSLASEPVEAQTKAGQLPVNLHNDFTLILLRDAFNSVPRLPPGTKEIEIGVDNDGFIFLSFEAPEGTDKDVFKWSKNYGKAIDAGRARLENKNN</sequence>
<dbReference type="CDD" id="cd00063">
    <property type="entry name" value="FN3"/>
    <property type="match status" value="1"/>
</dbReference>
<feature type="domain" description="Fibronectin type-III" evidence="1">
    <location>
        <begin position="1"/>
        <end position="39"/>
    </location>
</feature>
<dbReference type="EMBL" id="JAMKFB020000016">
    <property type="protein sequence ID" value="KAL0171208.1"/>
    <property type="molecule type" value="Genomic_DNA"/>
</dbReference>
<evidence type="ECO:0000259" key="1">
    <source>
        <dbReference type="PROSITE" id="PS50853"/>
    </source>
</evidence>
<dbReference type="PROSITE" id="PS50853">
    <property type="entry name" value="FN3"/>
    <property type="match status" value="1"/>
</dbReference>
<name>A0ABD0PAU6_CIRMR</name>
<proteinExistence type="predicted"/>
<comment type="caution">
    <text evidence="2">The sequence shown here is derived from an EMBL/GenBank/DDBJ whole genome shotgun (WGS) entry which is preliminary data.</text>
</comment>